<dbReference type="InterPro" id="IPR016181">
    <property type="entry name" value="Acyl_CoA_acyltransferase"/>
</dbReference>
<organism evidence="4">
    <name type="scientific">marine sediment metagenome</name>
    <dbReference type="NCBI Taxonomy" id="412755"/>
    <lineage>
        <taxon>unclassified sequences</taxon>
        <taxon>metagenomes</taxon>
        <taxon>ecological metagenomes</taxon>
    </lineage>
</organism>
<proteinExistence type="predicted"/>
<accession>A0A0F9SAU0</accession>
<protein>
    <recommendedName>
        <fullName evidence="5">N-acetyltransferase domain-containing protein</fullName>
    </recommendedName>
</protein>
<name>A0A0F9SAU0_9ZZZZ</name>
<dbReference type="PANTHER" id="PTHR36449">
    <property type="entry name" value="ACETYLTRANSFERASE-RELATED"/>
    <property type="match status" value="1"/>
</dbReference>
<dbReference type="Gene3D" id="3.40.630.30">
    <property type="match status" value="1"/>
</dbReference>
<comment type="caution">
    <text evidence="4">The sequence shown here is derived from an EMBL/GenBank/DDBJ whole genome shotgun (WGS) entry which is preliminary data.</text>
</comment>
<evidence type="ECO:0000256" key="1">
    <source>
        <dbReference type="ARBA" id="ARBA00022649"/>
    </source>
</evidence>
<sequence>MTDLIFKELDRAVIIETFDCGDQAINYFLNNLALLNLEQKLSKTYTFCLKDSNIIIAFLTLSASQLNTGDARIFGIDKVPIVLLGRLGVDNNYKNKKLGIALINIALEKSLEASKIIACRLLLVETNLDIKSYYLEKVNMGFEWFRDRKNTSILFIDLKKYEENLQ</sequence>
<evidence type="ECO:0000256" key="3">
    <source>
        <dbReference type="ARBA" id="ARBA00023315"/>
    </source>
</evidence>
<dbReference type="AlphaFoldDB" id="A0A0F9SAU0"/>
<dbReference type="PANTHER" id="PTHR36449:SF1">
    <property type="entry name" value="ACETYLTRANSFERASE"/>
    <property type="match status" value="1"/>
</dbReference>
<keyword evidence="3" id="KW-0012">Acyltransferase</keyword>
<evidence type="ECO:0008006" key="5">
    <source>
        <dbReference type="Google" id="ProtNLM"/>
    </source>
</evidence>
<dbReference type="SUPFAM" id="SSF55729">
    <property type="entry name" value="Acyl-CoA N-acyltransferases (Nat)"/>
    <property type="match status" value="1"/>
</dbReference>
<evidence type="ECO:0000256" key="2">
    <source>
        <dbReference type="ARBA" id="ARBA00022679"/>
    </source>
</evidence>
<dbReference type="EMBL" id="LAZR01000566">
    <property type="protein sequence ID" value="KKN64164.1"/>
    <property type="molecule type" value="Genomic_DNA"/>
</dbReference>
<keyword evidence="1" id="KW-1277">Toxin-antitoxin system</keyword>
<keyword evidence="2" id="KW-0808">Transferase</keyword>
<reference evidence="4" key="1">
    <citation type="journal article" date="2015" name="Nature">
        <title>Complex archaea that bridge the gap between prokaryotes and eukaryotes.</title>
        <authorList>
            <person name="Spang A."/>
            <person name="Saw J.H."/>
            <person name="Jorgensen S.L."/>
            <person name="Zaremba-Niedzwiedzka K."/>
            <person name="Martijn J."/>
            <person name="Lind A.E."/>
            <person name="van Eijk R."/>
            <person name="Schleper C."/>
            <person name="Guy L."/>
            <person name="Ettema T.J."/>
        </authorList>
    </citation>
    <scope>NUCLEOTIDE SEQUENCE</scope>
</reference>
<gene>
    <name evidence="4" type="ORF">LCGC14_0494580</name>
</gene>
<evidence type="ECO:0000313" key="4">
    <source>
        <dbReference type="EMBL" id="KKN64164.1"/>
    </source>
</evidence>
<dbReference type="GO" id="GO:0016746">
    <property type="term" value="F:acyltransferase activity"/>
    <property type="evidence" value="ECO:0007669"/>
    <property type="project" value="UniProtKB-KW"/>
</dbReference>